<dbReference type="EMBL" id="LR824005">
    <property type="protein sequence ID" value="CAH0592729.1"/>
    <property type="molecule type" value="Genomic_DNA"/>
</dbReference>
<keyword evidence="24" id="KW-1185">Reference proteome</keyword>
<comment type="similarity">
    <text evidence="16">Belongs to the hemolin family.</text>
</comment>
<feature type="domain" description="Ig-like" evidence="21">
    <location>
        <begin position="363"/>
        <end position="454"/>
    </location>
</feature>
<dbReference type="InterPro" id="IPR056754">
    <property type="entry name" value="DSCAM/DSCAML_C"/>
</dbReference>
<dbReference type="CDD" id="cd20956">
    <property type="entry name" value="IgI_4_Dscam"/>
    <property type="match status" value="1"/>
</dbReference>
<keyword evidence="12" id="KW-1015">Disulfide bond</keyword>
<dbReference type="SMART" id="SM00406">
    <property type="entry name" value="IGv"/>
    <property type="match status" value="3"/>
</dbReference>
<proteinExistence type="inferred from homology"/>
<evidence type="ECO:0000313" key="23">
    <source>
        <dbReference type="EMBL" id="CAH0592729.1"/>
    </source>
</evidence>
<dbReference type="InterPro" id="IPR013106">
    <property type="entry name" value="Ig_V-set"/>
</dbReference>
<evidence type="ECO:0000259" key="21">
    <source>
        <dbReference type="PROSITE" id="PS50835"/>
    </source>
</evidence>
<evidence type="ECO:0000256" key="2">
    <source>
        <dbReference type="ARBA" id="ARBA00004613"/>
    </source>
</evidence>
<name>A0A9P0FVB5_CHRIL</name>
<dbReference type="OrthoDB" id="6429135at2759"/>
<dbReference type="SMART" id="SM00409">
    <property type="entry name" value="IG"/>
    <property type="match status" value="9"/>
</dbReference>
<dbReference type="GO" id="GO:0098609">
    <property type="term" value="P:cell-cell adhesion"/>
    <property type="evidence" value="ECO:0007669"/>
    <property type="project" value="TreeGrafter"/>
</dbReference>
<evidence type="ECO:0000256" key="10">
    <source>
        <dbReference type="ARBA" id="ARBA00023018"/>
    </source>
</evidence>
<dbReference type="FunFam" id="2.60.40.10:FF:000028">
    <property type="entry name" value="Neuronal cell adhesion molecule"/>
    <property type="match status" value="1"/>
</dbReference>
<feature type="domain" description="Ig-like" evidence="21">
    <location>
        <begin position="1365"/>
        <end position="1447"/>
    </location>
</feature>
<dbReference type="FunFam" id="2.60.40.10:FF:000333">
    <property type="entry name" value="Down syndrome cell adhesion molecule"/>
    <property type="match status" value="1"/>
</dbReference>
<feature type="domain" description="Ig-like" evidence="21">
    <location>
        <begin position="838"/>
        <end position="932"/>
    </location>
</feature>
<dbReference type="PROSITE" id="PS50835">
    <property type="entry name" value="IG_LIKE"/>
    <property type="match status" value="10"/>
</dbReference>
<feature type="domain" description="Fibronectin type-III" evidence="22">
    <location>
        <begin position="939"/>
        <end position="1055"/>
    </location>
</feature>
<dbReference type="GO" id="GO:0005576">
    <property type="term" value="C:extracellular region"/>
    <property type="evidence" value="ECO:0007669"/>
    <property type="project" value="UniProtKB-SubCell"/>
</dbReference>
<evidence type="ECO:0000256" key="8">
    <source>
        <dbReference type="ARBA" id="ARBA00022902"/>
    </source>
</evidence>
<evidence type="ECO:0000256" key="16">
    <source>
        <dbReference type="ARBA" id="ARBA00061228"/>
    </source>
</evidence>
<dbReference type="FunFam" id="2.60.40.10:FF:000032">
    <property type="entry name" value="palladin isoform X1"/>
    <property type="match status" value="1"/>
</dbReference>
<evidence type="ECO:0000256" key="6">
    <source>
        <dbReference type="ARBA" id="ARBA00022737"/>
    </source>
</evidence>
<sequence>MCSWVVSALIILFAMGKHNPHVFSWRRRKDAAKARQRYGKGAAKVRQRRGKGGEGQEHGPVFLMEPPPRLVFSNTTGARVSCAAHGFPAPLIAWQQPDGAQLDDVPGLRQVLDNGTLVFLPFSAVQYRQDVHATVYRCRAHNAHGAIVSRDMRTQAVVWQDWQVHLTSTPSEAGGPALLTCAAPAALRDHASVAAWYRDDAVLPAADHMSGPTLLADEGWKLIIRAVRTEDARAQYSCSVLDSLTGDRRRSTPINIDVAPMSVASAPRGIAHGQWEASVRRGGDVVLPCLVHANPPPTITWYRETAGGVLREIRDGEGGGRYSRTHDAIGIRRAEIADGGRWACRAANAHGHLTLRLHLAVRAHLTAHAQPHTQVVNSGGTAVINCTWGGWPAPRLEWLHNGVPLGAGVAGGRVRVQNNGEQLVISAVHRADKGVYQCMARNERDSAQASVELRLGDTAPELQYTFIEQVLRPGQVVTLKCSAAGSPPPHFTWMLDGQPLNTMARGHRYSVEQFATKTNDVVSYLNISAVRSEDGGLYTCRAANSLGEVSHTSRLNIYGPPYVRSIGPIRAVAGRELVLYCPYSGYPISSVKWERDGNPVEWESSIDGALRVSRVEPSYAGAYTCAVMGPHGEIARRELQLVVSNPPEIEPFSFSANLQEGKRAQVSCSVTSGDMPVHFTWLKDNAAIPSSLQVEERGADFFSNLVFKEVSARHSGLYTCVASNTAAKVNYTAELVVKVSPKWVVEPKDEAVLAGEPLALHCQTTGSPAPQVIWLKQRGSSTDYVPLVNLGGRFQFLSNGSLWIESALPYDEGNYMCKSENGVGSSLTKTIFVAVNEPARFELTSHNMTARRDAPATLVCDVRGDSPIRVTWAHNMNHLDLNTYRLSVSEAKTDSGLRSQLYISRADRQDSGVYKCQAVNAYGHSDHYIYLSVQEKPDTPHSLSVTEILSRAVRLSWSQGFDGNSPMVGYTLQYCALSAQGAIRVNQWDAAVSLNVSVHGIAHSHVTLTKKGDIHYEALLSSLKPHTAYMIRIAAINQIDRSAFTEPVVVKTQEEAPSEAPTNVHVTPGGPGELHVSWRPPPRDAWHGELLGYSVTCTELSPANPALRNSTRTLTVNGWSATELSLSALRKFTRYEVRVRAFNGVAAGPASTPVSATTLEGVPESPPTRVSCSALSSSGMKVSWNPPPIGQHGGLIQGYKVVYSPLTTDQVDVGEIKRVTTTDTYLHTLRKYTNYSIQVLAFTNAGDGKRSLPVFCMTEEDVPSAPEKIKALAYSSDSVLVSWLPPLHPNGVISHYTVYYREAGRLGKHSSFTVPADKKTDIELMFQVRNLIENQQYEFWVSATTGSGEGESTLVVGQGPSSRIPARIASFGRWVSVGAGRAALLACTCVGAPAPRSRWQHARVPVTHHQYYQVTHRGHLHIREVNEQSSGNFTCTASNTIGEDTIVYVVAAIMPPAAPALSLQYTTTSSIKLHWQLPGETSEPILGYLLHYKQASESEWHTVDLSPEVNSYTMDMLKCGSTYNAKIQARNKISIGPPSDVLTATTRGGRPKPPKPEDHVHMNSTAIKINFYAWRDGGCPILGFRVSYRRAGSEHWIKVGDGLSSASHVVGELSPATWYELAIEAFSDAGLERVTLTADTHTLAGGRIPPMKPSSPLSGGTRPASLRTVLVSCVASGVVIVVTLAAIVCLVHGKKKFFCISSDHYMRDDRKLSESNEAEREKLREGQKLYSSSSINGNEKSNDDSSAELYEISPYATFGVSAAHSLQFRTLARREDDAAPPHRRRHRACDHYRYDESSLSKCSTVEARHRMRAACAGASSNNWRDTHTDSDDNSDSAANTTTKGFCSTTRFRYISVQQCVRERPAQCPHDQQVELSGGPNGSDGLSGSFAPVPADISSLIDK</sequence>
<evidence type="ECO:0000256" key="20">
    <source>
        <dbReference type="SAM" id="SignalP"/>
    </source>
</evidence>
<feature type="region of interest" description="Disordered" evidence="18">
    <location>
        <begin position="1870"/>
        <end position="1902"/>
    </location>
</feature>
<feature type="domain" description="Ig-like" evidence="21">
    <location>
        <begin position="741"/>
        <end position="832"/>
    </location>
</feature>
<evidence type="ECO:0000256" key="19">
    <source>
        <dbReference type="SAM" id="Phobius"/>
    </source>
</evidence>
<evidence type="ECO:0000256" key="15">
    <source>
        <dbReference type="ARBA" id="ARBA00034103"/>
    </source>
</evidence>
<protein>
    <recommendedName>
        <fullName evidence="17">Hemolin</fullName>
    </recommendedName>
</protein>
<dbReference type="FunFam" id="2.60.40.10:FF:000093">
    <property type="entry name" value="Down syndrome cell adhesion molecule, isoform B"/>
    <property type="match status" value="1"/>
</dbReference>
<evidence type="ECO:0000256" key="18">
    <source>
        <dbReference type="SAM" id="MobiDB-lite"/>
    </source>
</evidence>
<evidence type="ECO:0000256" key="7">
    <source>
        <dbReference type="ARBA" id="ARBA00022889"/>
    </source>
</evidence>
<dbReference type="SMART" id="SM00060">
    <property type="entry name" value="FN3"/>
    <property type="match status" value="6"/>
</dbReference>
<dbReference type="InterPro" id="IPR036116">
    <property type="entry name" value="FN3_sf"/>
</dbReference>
<evidence type="ECO:0000256" key="11">
    <source>
        <dbReference type="ARBA" id="ARBA00023136"/>
    </source>
</evidence>
<feature type="signal peptide" evidence="20">
    <location>
        <begin position="1"/>
        <end position="16"/>
    </location>
</feature>
<dbReference type="CDD" id="cd00063">
    <property type="entry name" value="FN3"/>
    <property type="match status" value="6"/>
</dbReference>
<keyword evidence="8" id="KW-0524">Neurogenesis</keyword>
<feature type="domain" description="Ig-like" evidence="21">
    <location>
        <begin position="60"/>
        <end position="149"/>
    </location>
</feature>
<dbReference type="Gene3D" id="2.60.40.10">
    <property type="entry name" value="Immunoglobulins"/>
    <property type="match status" value="16"/>
</dbReference>
<keyword evidence="11 19" id="KW-0472">Membrane</keyword>
<feature type="compositionally biased region" description="Basic residues" evidence="18">
    <location>
        <begin position="36"/>
        <end position="50"/>
    </location>
</feature>
<dbReference type="SMART" id="SM00408">
    <property type="entry name" value="IGc2"/>
    <property type="match status" value="10"/>
</dbReference>
<feature type="domain" description="Ig-like" evidence="21">
    <location>
        <begin position="260"/>
        <end position="360"/>
    </location>
</feature>
<keyword evidence="7" id="KW-0130">Cell adhesion</keyword>
<dbReference type="PROSITE" id="PS50853">
    <property type="entry name" value="FN3"/>
    <property type="match status" value="6"/>
</dbReference>
<feature type="domain" description="Fibronectin type-III" evidence="22">
    <location>
        <begin position="1166"/>
        <end position="1261"/>
    </location>
</feature>
<evidence type="ECO:0000256" key="4">
    <source>
        <dbReference type="ARBA" id="ARBA00022692"/>
    </source>
</evidence>
<feature type="domain" description="Ig-like" evidence="21">
    <location>
        <begin position="174"/>
        <end position="255"/>
    </location>
</feature>
<evidence type="ECO:0000256" key="17">
    <source>
        <dbReference type="ARBA" id="ARBA00068688"/>
    </source>
</evidence>
<evidence type="ECO:0000256" key="12">
    <source>
        <dbReference type="ARBA" id="ARBA00023157"/>
    </source>
</evidence>
<dbReference type="Pfam" id="PF07679">
    <property type="entry name" value="I-set"/>
    <property type="match status" value="5"/>
</dbReference>
<evidence type="ECO:0000313" key="24">
    <source>
        <dbReference type="Proteomes" id="UP001154114"/>
    </source>
</evidence>
<evidence type="ECO:0000256" key="13">
    <source>
        <dbReference type="ARBA" id="ARBA00023180"/>
    </source>
</evidence>
<dbReference type="Pfam" id="PF25059">
    <property type="entry name" value="FN3_DSCAM-DSCAML_C"/>
    <property type="match status" value="1"/>
</dbReference>
<feature type="domain" description="Ig-like" evidence="21">
    <location>
        <begin position="647"/>
        <end position="736"/>
    </location>
</feature>
<dbReference type="PANTHER" id="PTHR44170:SF56">
    <property type="entry name" value="FIBRONECTIN TYPE-III DOMAIN-CONTAINING PROTEIN"/>
    <property type="match status" value="1"/>
</dbReference>
<feature type="region of interest" description="Disordered" evidence="18">
    <location>
        <begin position="36"/>
        <end position="60"/>
    </location>
</feature>
<keyword evidence="3" id="KW-0964">Secreted</keyword>
<dbReference type="InterPro" id="IPR007110">
    <property type="entry name" value="Ig-like_dom"/>
</dbReference>
<dbReference type="Pfam" id="PF00041">
    <property type="entry name" value="fn3"/>
    <property type="match status" value="5"/>
</dbReference>
<keyword evidence="4 19" id="KW-0812">Transmembrane</keyword>
<evidence type="ECO:0000256" key="9">
    <source>
        <dbReference type="ARBA" id="ARBA00022989"/>
    </source>
</evidence>
<dbReference type="Proteomes" id="UP001154114">
    <property type="component" value="Chromosome 2"/>
</dbReference>
<feature type="region of interest" description="Disordered" evidence="18">
    <location>
        <begin position="1815"/>
        <end position="1841"/>
    </location>
</feature>
<evidence type="ECO:0000256" key="5">
    <source>
        <dbReference type="ARBA" id="ARBA00022729"/>
    </source>
</evidence>
<dbReference type="SUPFAM" id="SSF49265">
    <property type="entry name" value="Fibronectin type III"/>
    <property type="match status" value="4"/>
</dbReference>
<feature type="domain" description="Fibronectin type-III" evidence="22">
    <location>
        <begin position="1553"/>
        <end position="1645"/>
    </location>
</feature>
<dbReference type="SUPFAM" id="SSF48726">
    <property type="entry name" value="Immunoglobulin"/>
    <property type="match status" value="10"/>
</dbReference>
<feature type="domain" description="Fibronectin type-III" evidence="22">
    <location>
        <begin position="1060"/>
        <end position="1161"/>
    </location>
</feature>
<feature type="region of interest" description="Disordered" evidence="18">
    <location>
        <begin position="1538"/>
        <end position="1560"/>
    </location>
</feature>
<keyword evidence="5 20" id="KW-0732">Signal</keyword>
<feature type="compositionally biased region" description="Polar residues" evidence="18">
    <location>
        <begin position="1729"/>
        <end position="1739"/>
    </location>
</feature>
<feature type="compositionally biased region" description="Basic and acidic residues" evidence="18">
    <location>
        <begin position="1710"/>
        <end position="1727"/>
    </location>
</feature>
<keyword evidence="10" id="KW-0770">Synapse</keyword>
<dbReference type="InterPro" id="IPR003961">
    <property type="entry name" value="FN3_dom"/>
</dbReference>
<evidence type="ECO:0000256" key="1">
    <source>
        <dbReference type="ARBA" id="ARBA00004479"/>
    </source>
</evidence>
<keyword evidence="14" id="KW-0393">Immunoglobulin domain</keyword>
<feature type="domain" description="Ig-like" evidence="21">
    <location>
        <begin position="460"/>
        <end position="556"/>
    </location>
</feature>
<keyword evidence="9 19" id="KW-1133">Transmembrane helix</keyword>
<feature type="transmembrane region" description="Helical" evidence="19">
    <location>
        <begin position="1669"/>
        <end position="1691"/>
    </location>
</feature>
<feature type="domain" description="Fibronectin type-III" evidence="22">
    <location>
        <begin position="1455"/>
        <end position="1549"/>
    </location>
</feature>
<dbReference type="InterPro" id="IPR013098">
    <property type="entry name" value="Ig_I-set"/>
</dbReference>
<dbReference type="GO" id="GO:0048812">
    <property type="term" value="P:neuron projection morphogenesis"/>
    <property type="evidence" value="ECO:0007669"/>
    <property type="project" value="UniProtKB-ARBA"/>
</dbReference>
<feature type="chain" id="PRO_5040172914" description="Hemolin" evidence="20">
    <location>
        <begin position="17"/>
        <end position="1902"/>
    </location>
</feature>
<dbReference type="GO" id="GO:0016020">
    <property type="term" value="C:membrane"/>
    <property type="evidence" value="ECO:0007669"/>
    <property type="project" value="UniProtKB-SubCell"/>
</dbReference>
<keyword evidence="6" id="KW-0677">Repeat</keyword>
<accession>A0A9P0FVB5</accession>
<reference evidence="23" key="1">
    <citation type="submission" date="2021-12" db="EMBL/GenBank/DDBJ databases">
        <authorList>
            <person name="King R."/>
        </authorList>
    </citation>
    <scope>NUCLEOTIDE SEQUENCE</scope>
</reference>
<dbReference type="PANTHER" id="PTHR44170">
    <property type="entry name" value="PROTEIN SIDEKICK"/>
    <property type="match status" value="1"/>
</dbReference>
<dbReference type="Pfam" id="PF13927">
    <property type="entry name" value="Ig_3"/>
    <property type="match status" value="2"/>
</dbReference>
<dbReference type="FunFam" id="2.60.40.10:FF:000104">
    <property type="entry name" value="Down syndrome cell adhesion molecule b"/>
    <property type="match status" value="1"/>
</dbReference>
<dbReference type="InterPro" id="IPR003599">
    <property type="entry name" value="Ig_sub"/>
</dbReference>
<gene>
    <name evidence="23" type="ORF">CINC_LOCUS5882</name>
</gene>
<dbReference type="InterPro" id="IPR013783">
    <property type="entry name" value="Ig-like_fold"/>
</dbReference>
<feature type="domain" description="Ig-like" evidence="21">
    <location>
        <begin position="560"/>
        <end position="640"/>
    </location>
</feature>
<feature type="region of interest" description="Disordered" evidence="18">
    <location>
        <begin position="1710"/>
        <end position="1745"/>
    </location>
</feature>
<dbReference type="InterPro" id="IPR036179">
    <property type="entry name" value="Ig-like_dom_sf"/>
</dbReference>
<evidence type="ECO:0000256" key="14">
    <source>
        <dbReference type="ARBA" id="ARBA00023319"/>
    </source>
</evidence>
<feature type="domain" description="Fibronectin type-III" evidence="22">
    <location>
        <begin position="1265"/>
        <end position="1367"/>
    </location>
</feature>
<evidence type="ECO:0000259" key="22">
    <source>
        <dbReference type="PROSITE" id="PS50853"/>
    </source>
</evidence>
<dbReference type="GO" id="GO:0045202">
    <property type="term" value="C:synapse"/>
    <property type="evidence" value="ECO:0007669"/>
    <property type="project" value="UniProtKB-SubCell"/>
</dbReference>
<organism evidence="23 24">
    <name type="scientific">Chrysodeixis includens</name>
    <name type="common">Soybean looper</name>
    <name type="synonym">Pseudoplusia includens</name>
    <dbReference type="NCBI Taxonomy" id="689277"/>
    <lineage>
        <taxon>Eukaryota</taxon>
        <taxon>Metazoa</taxon>
        <taxon>Ecdysozoa</taxon>
        <taxon>Arthropoda</taxon>
        <taxon>Hexapoda</taxon>
        <taxon>Insecta</taxon>
        <taxon>Pterygota</taxon>
        <taxon>Neoptera</taxon>
        <taxon>Endopterygota</taxon>
        <taxon>Lepidoptera</taxon>
        <taxon>Glossata</taxon>
        <taxon>Ditrysia</taxon>
        <taxon>Noctuoidea</taxon>
        <taxon>Noctuidae</taxon>
        <taxon>Plusiinae</taxon>
        <taxon>Chrysodeixis</taxon>
    </lineage>
</organism>
<evidence type="ECO:0000256" key="3">
    <source>
        <dbReference type="ARBA" id="ARBA00022525"/>
    </source>
</evidence>
<keyword evidence="13" id="KW-0325">Glycoprotein</keyword>
<dbReference type="FunFam" id="2.60.40.10:FF:000017">
    <property type="entry name" value="Down syndrome cell adhesion molecule b"/>
    <property type="match status" value="1"/>
</dbReference>
<comment type="subcellular location">
    <subcellularLocation>
        <location evidence="1">Membrane</location>
        <topology evidence="1">Single-pass type I membrane protein</topology>
    </subcellularLocation>
    <subcellularLocation>
        <location evidence="2">Secreted</location>
    </subcellularLocation>
    <subcellularLocation>
        <location evidence="15">Synapse</location>
    </subcellularLocation>
</comment>
<dbReference type="InterPro" id="IPR003598">
    <property type="entry name" value="Ig_sub2"/>
</dbReference>